<name>A0A6G8R602_9CAUD</name>
<accession>A0A6G8R602</accession>
<evidence type="ECO:0000313" key="1">
    <source>
        <dbReference type="EMBL" id="QIN96812.1"/>
    </source>
</evidence>
<keyword evidence="2" id="KW-1185">Reference proteome</keyword>
<dbReference type="KEGG" id="vg:77945346"/>
<sequence length="63" mass="7559">MISQEEYHAVKETYKLLCHLIDPKKTPGIPKILRDRAKKCLEHYPVRESHRRILEGLDFFNPR</sequence>
<organism evidence="1 2">
    <name type="scientific">Synechococcus phage S-N03</name>
    <dbReference type="NCBI Taxonomy" id="2718943"/>
    <lineage>
        <taxon>Viruses</taxon>
        <taxon>Duplodnaviria</taxon>
        <taxon>Heunggongvirae</taxon>
        <taxon>Uroviricota</taxon>
        <taxon>Caudoviricetes</taxon>
        <taxon>Pantevenvirales</taxon>
        <taxon>Kyanoviridae</taxon>
        <taxon>Huanghaivirus</taxon>
        <taxon>Huanghaivirus snothree</taxon>
    </lineage>
</organism>
<reference evidence="1 2" key="1">
    <citation type="submission" date="2020-03" db="EMBL/GenBank/DDBJ databases">
        <title>The Isolation and Genome Sequence of a Novel Cyanophage S-N03 from the Huanghai Sea, China.</title>
        <authorList>
            <person name="Jiang T."/>
        </authorList>
    </citation>
    <scope>NUCLEOTIDE SEQUENCE [LARGE SCALE GENOMIC DNA]</scope>
</reference>
<dbReference type="GeneID" id="77945346"/>
<proteinExistence type="predicted"/>
<protein>
    <submittedName>
        <fullName evidence="1">Uncharacterized protein</fullName>
    </submittedName>
</protein>
<dbReference type="Proteomes" id="UP000502617">
    <property type="component" value="Segment"/>
</dbReference>
<dbReference type="EMBL" id="MT162466">
    <property type="protein sequence ID" value="QIN96812.1"/>
    <property type="molecule type" value="Genomic_DNA"/>
</dbReference>
<evidence type="ECO:0000313" key="2">
    <source>
        <dbReference type="Proteomes" id="UP000502617"/>
    </source>
</evidence>
<dbReference type="RefSeq" id="YP_010669192.1">
    <property type="nucleotide sequence ID" value="NC_070959.1"/>
</dbReference>